<dbReference type="InterPro" id="IPR040358">
    <property type="entry name" value="At4g22758-like"/>
</dbReference>
<feature type="compositionally biased region" description="Pro residues" evidence="1">
    <location>
        <begin position="19"/>
        <end position="30"/>
    </location>
</feature>
<evidence type="ECO:0000313" key="4">
    <source>
        <dbReference type="Proteomes" id="UP000325315"/>
    </source>
</evidence>
<proteinExistence type="predicted"/>
<dbReference type="PANTHER" id="PTHR33270">
    <property type="entry name" value="BNAC05G50380D PROTEIN"/>
    <property type="match status" value="1"/>
</dbReference>
<feature type="region of interest" description="Disordered" evidence="1">
    <location>
        <begin position="205"/>
        <end position="225"/>
    </location>
</feature>
<protein>
    <submittedName>
        <fullName evidence="3">Pentatricopeptide repeat-containing protein isoform X3</fullName>
    </submittedName>
</protein>
<dbReference type="AlphaFoldDB" id="A0A5B6UTZ1"/>
<keyword evidence="4" id="KW-1185">Reference proteome</keyword>
<organism evidence="3 4">
    <name type="scientific">Gossypium australe</name>
    <dbReference type="NCBI Taxonomy" id="47621"/>
    <lineage>
        <taxon>Eukaryota</taxon>
        <taxon>Viridiplantae</taxon>
        <taxon>Streptophyta</taxon>
        <taxon>Embryophyta</taxon>
        <taxon>Tracheophyta</taxon>
        <taxon>Spermatophyta</taxon>
        <taxon>Magnoliopsida</taxon>
        <taxon>eudicotyledons</taxon>
        <taxon>Gunneridae</taxon>
        <taxon>Pentapetalae</taxon>
        <taxon>rosids</taxon>
        <taxon>malvids</taxon>
        <taxon>Malvales</taxon>
        <taxon>Malvaceae</taxon>
        <taxon>Malvoideae</taxon>
        <taxon>Gossypium</taxon>
    </lineage>
</organism>
<evidence type="ECO:0000259" key="2">
    <source>
        <dbReference type="Pfam" id="PF23156"/>
    </source>
</evidence>
<dbReference type="InterPro" id="IPR055482">
    <property type="entry name" value="DUF7054"/>
</dbReference>
<dbReference type="EMBL" id="SMMG02000009">
    <property type="protein sequence ID" value="KAA3460206.1"/>
    <property type="molecule type" value="Genomic_DNA"/>
</dbReference>
<feature type="region of interest" description="Disordered" evidence="1">
    <location>
        <begin position="1"/>
        <end position="41"/>
    </location>
</feature>
<evidence type="ECO:0000256" key="1">
    <source>
        <dbReference type="SAM" id="MobiDB-lite"/>
    </source>
</evidence>
<dbReference type="PANTHER" id="PTHR33270:SF7">
    <property type="entry name" value="SNRNP25 UBIQUITIN-LIKE DOMAIN-CONTAINING PROTEIN"/>
    <property type="match status" value="1"/>
</dbReference>
<sequence length="463" mass="51548">MSEKSLRRRLPRCRRPRIPHPSPTPRLRTPPPHRRSLRRSSKYDRILKRCASEPCLWSSIGEDQPSRSSFVGSEAERAPFFGPHTCTDVFASSPSLLGFCSPSPSSSPKQGFEFGRQGYNKDAKVVINVSVEGSPGPVRTMIKLGSSVEDTIKLVVDKYVEEGRTPKLDCNSGLELHHSYFSLQSLDKSQLIGDAGSRSFYLRKNSSEHSSNGASTSFVDPGRPNPPPAFLVPGFIARKLSKIRVLLMIEKEEAFLSYSPAKAQNFGRFDDLQSYVGTMIPRAPGSRRLSSIRVLSTSERTQQTFPPEHHSDIVQRRGGLVAVPARLTTSSSSRFPVVNDGISQRLTKLLLNVNIESSLGPVHVIMPSDNTVNDLIKSAIEIYVREKRRPLLEETDPKFFQLHYSQFCLESLRAGEKLINLGSRNFFLCLKKRPSSSDTFLSGKAKLASETLFSLTKLGELLL</sequence>
<dbReference type="Proteomes" id="UP000325315">
    <property type="component" value="Unassembled WGS sequence"/>
</dbReference>
<comment type="caution">
    <text evidence="3">The sequence shown here is derived from an EMBL/GenBank/DDBJ whole genome shotgun (WGS) entry which is preliminary data.</text>
</comment>
<accession>A0A5B6UTZ1</accession>
<feature type="compositionally biased region" description="Polar residues" evidence="1">
    <location>
        <begin position="208"/>
        <end position="218"/>
    </location>
</feature>
<name>A0A5B6UTZ1_9ROSI</name>
<feature type="compositionally biased region" description="Basic residues" evidence="1">
    <location>
        <begin position="31"/>
        <end position="40"/>
    </location>
</feature>
<reference evidence="4" key="1">
    <citation type="journal article" date="2019" name="Plant Biotechnol. J.">
        <title>Genome sequencing of the Australian wild diploid species Gossypium australe highlights disease resistance and delayed gland morphogenesis.</title>
        <authorList>
            <person name="Cai Y."/>
            <person name="Cai X."/>
            <person name="Wang Q."/>
            <person name="Wang P."/>
            <person name="Zhang Y."/>
            <person name="Cai C."/>
            <person name="Xu Y."/>
            <person name="Wang K."/>
            <person name="Zhou Z."/>
            <person name="Wang C."/>
            <person name="Geng S."/>
            <person name="Li B."/>
            <person name="Dong Q."/>
            <person name="Hou Y."/>
            <person name="Wang H."/>
            <person name="Ai P."/>
            <person name="Liu Z."/>
            <person name="Yi F."/>
            <person name="Sun M."/>
            <person name="An G."/>
            <person name="Cheng J."/>
            <person name="Zhang Y."/>
            <person name="Shi Q."/>
            <person name="Xie Y."/>
            <person name="Shi X."/>
            <person name="Chang Y."/>
            <person name="Huang F."/>
            <person name="Chen Y."/>
            <person name="Hong S."/>
            <person name="Mi L."/>
            <person name="Sun Q."/>
            <person name="Zhang L."/>
            <person name="Zhou B."/>
            <person name="Peng R."/>
            <person name="Zhang X."/>
            <person name="Liu F."/>
        </authorList>
    </citation>
    <scope>NUCLEOTIDE SEQUENCE [LARGE SCALE GENOMIC DNA]</scope>
    <source>
        <strain evidence="4">cv. PA1801</strain>
    </source>
</reference>
<feature type="compositionally biased region" description="Basic residues" evidence="1">
    <location>
        <begin position="1"/>
        <end position="18"/>
    </location>
</feature>
<gene>
    <name evidence="3" type="ORF">EPI10_026895</name>
</gene>
<feature type="domain" description="DUF7054" evidence="2">
    <location>
        <begin position="346"/>
        <end position="429"/>
    </location>
</feature>
<feature type="domain" description="DUF7054" evidence="2">
    <location>
        <begin position="121"/>
        <end position="203"/>
    </location>
</feature>
<dbReference type="Pfam" id="PF23156">
    <property type="entry name" value="DUF7054"/>
    <property type="match status" value="2"/>
</dbReference>
<evidence type="ECO:0000313" key="3">
    <source>
        <dbReference type="EMBL" id="KAA3460206.1"/>
    </source>
</evidence>
<dbReference type="OrthoDB" id="651546at2759"/>